<dbReference type="InterPro" id="IPR007588">
    <property type="entry name" value="Znf_FLYWCH"/>
</dbReference>
<dbReference type="AlphaFoldDB" id="A0A9Q1H5I9"/>
<evidence type="ECO:0000313" key="6">
    <source>
        <dbReference type="EMBL" id="KAJ8033613.1"/>
    </source>
</evidence>
<feature type="compositionally biased region" description="Basic residues" evidence="4">
    <location>
        <begin position="198"/>
        <end position="221"/>
    </location>
</feature>
<name>A0A9Q1H5I9_HOLLE</name>
<protein>
    <recommendedName>
        <fullName evidence="5">FLYWCH-type domain-containing protein</fullName>
    </recommendedName>
</protein>
<dbReference type="EMBL" id="JAIZAY010000011">
    <property type="protein sequence ID" value="KAJ8033613.1"/>
    <property type="molecule type" value="Genomic_DNA"/>
</dbReference>
<dbReference type="OrthoDB" id="10071823at2759"/>
<dbReference type="GO" id="GO:0008270">
    <property type="term" value="F:zinc ion binding"/>
    <property type="evidence" value="ECO:0007669"/>
    <property type="project" value="UniProtKB-KW"/>
</dbReference>
<reference evidence="6" key="1">
    <citation type="submission" date="2021-10" db="EMBL/GenBank/DDBJ databases">
        <title>Tropical sea cucumber genome reveals ecological adaptation and Cuvierian tubules defense mechanism.</title>
        <authorList>
            <person name="Chen T."/>
        </authorList>
    </citation>
    <scope>NUCLEOTIDE SEQUENCE</scope>
    <source>
        <strain evidence="6">Nanhai2018</strain>
        <tissue evidence="6">Muscle</tissue>
    </source>
</reference>
<keyword evidence="1" id="KW-0479">Metal-binding</keyword>
<dbReference type="Pfam" id="PF04500">
    <property type="entry name" value="FLYWCH"/>
    <property type="match status" value="1"/>
</dbReference>
<evidence type="ECO:0000313" key="7">
    <source>
        <dbReference type="Proteomes" id="UP001152320"/>
    </source>
</evidence>
<keyword evidence="3" id="KW-0862">Zinc</keyword>
<dbReference type="PANTHER" id="PTHR20956">
    <property type="entry name" value="HEH2P"/>
    <property type="match status" value="1"/>
</dbReference>
<comment type="caution">
    <text evidence="6">The sequence shown here is derived from an EMBL/GenBank/DDBJ whole genome shotgun (WGS) entry which is preliminary data.</text>
</comment>
<feature type="domain" description="FLYWCH-type" evidence="5">
    <location>
        <begin position="38"/>
        <end position="96"/>
    </location>
</feature>
<proteinExistence type="predicted"/>
<accession>A0A9Q1H5I9</accession>
<evidence type="ECO:0000256" key="1">
    <source>
        <dbReference type="ARBA" id="ARBA00022723"/>
    </source>
</evidence>
<evidence type="ECO:0000256" key="3">
    <source>
        <dbReference type="ARBA" id="ARBA00022833"/>
    </source>
</evidence>
<dbReference type="Proteomes" id="UP001152320">
    <property type="component" value="Chromosome 11"/>
</dbReference>
<sequence>MEEEQSLEDELNNAIVRVETVETEEVDTVTYTVMENLSQRGKPKMLDSNGFSYTVRYRKPHATYWRCAVRNRKAACGASVIQKGEDFTPGPFAHNHESKPNSDSVARMVANIKWKTMSDTSRSATAVVREVYRETFGGDISSPLPGVPKQENLARRINRWKQRMRSEESMLCEDYIPGDSDITPSMVFQYRVTNDKHSSRKKGQHKHSKRKKNKSNKRKEKRNSSSSSTAEKSRVLLDGVSSSLPCRQGSVPTMVSDVSKASSLKEIGALISERDAALRRIQEIEQILFTKYQIPVVDSF</sequence>
<feature type="region of interest" description="Disordered" evidence="4">
    <location>
        <begin position="194"/>
        <end position="234"/>
    </location>
</feature>
<evidence type="ECO:0000256" key="4">
    <source>
        <dbReference type="SAM" id="MobiDB-lite"/>
    </source>
</evidence>
<gene>
    <name evidence="6" type="ORF">HOLleu_23916</name>
</gene>
<keyword evidence="7" id="KW-1185">Reference proteome</keyword>
<keyword evidence="2" id="KW-0863">Zinc-finger</keyword>
<evidence type="ECO:0000259" key="5">
    <source>
        <dbReference type="Pfam" id="PF04500"/>
    </source>
</evidence>
<evidence type="ECO:0000256" key="2">
    <source>
        <dbReference type="ARBA" id="ARBA00022771"/>
    </source>
</evidence>
<dbReference type="Gene3D" id="2.20.25.240">
    <property type="match status" value="1"/>
</dbReference>
<organism evidence="6 7">
    <name type="scientific">Holothuria leucospilota</name>
    <name type="common">Black long sea cucumber</name>
    <name type="synonym">Mertensiothuria leucospilota</name>
    <dbReference type="NCBI Taxonomy" id="206669"/>
    <lineage>
        <taxon>Eukaryota</taxon>
        <taxon>Metazoa</taxon>
        <taxon>Echinodermata</taxon>
        <taxon>Eleutherozoa</taxon>
        <taxon>Echinozoa</taxon>
        <taxon>Holothuroidea</taxon>
        <taxon>Aspidochirotacea</taxon>
        <taxon>Aspidochirotida</taxon>
        <taxon>Holothuriidae</taxon>
        <taxon>Holothuria</taxon>
    </lineage>
</organism>
<dbReference type="PANTHER" id="PTHR20956:SF12">
    <property type="entry name" value="FLYWCH-TYPE DOMAIN-CONTAINING PROTEIN"/>
    <property type="match status" value="1"/>
</dbReference>